<dbReference type="EMBL" id="FJUY01000005">
    <property type="protein sequence ID" value="CZT18446.1"/>
    <property type="molecule type" value="Genomic_DNA"/>
</dbReference>
<organism evidence="2 3">
    <name type="scientific">Ramularia collo-cygni</name>
    <dbReference type="NCBI Taxonomy" id="112498"/>
    <lineage>
        <taxon>Eukaryota</taxon>
        <taxon>Fungi</taxon>
        <taxon>Dikarya</taxon>
        <taxon>Ascomycota</taxon>
        <taxon>Pezizomycotina</taxon>
        <taxon>Dothideomycetes</taxon>
        <taxon>Dothideomycetidae</taxon>
        <taxon>Mycosphaerellales</taxon>
        <taxon>Mycosphaerellaceae</taxon>
        <taxon>Ramularia</taxon>
    </lineage>
</organism>
<dbReference type="AlphaFoldDB" id="A0A2D3V4I1"/>
<evidence type="ECO:0000313" key="2">
    <source>
        <dbReference type="EMBL" id="CZT18446.1"/>
    </source>
</evidence>
<sequence length="87" mass="9508">MPTPLDRALNSKNMVLGFAALISGVAMYSIWGQDMFPREQDPAGEPETWTADQQRKFLESRGLATGPTTTSAELIAMVRANLNAPRV</sequence>
<keyword evidence="1" id="KW-0472">Membrane</keyword>
<proteinExistence type="predicted"/>
<gene>
    <name evidence="2" type="ORF">RCC_04291</name>
</gene>
<evidence type="ECO:0008006" key="4">
    <source>
        <dbReference type="Google" id="ProtNLM"/>
    </source>
</evidence>
<keyword evidence="3" id="KW-1185">Reference proteome</keyword>
<keyword evidence="1" id="KW-1133">Transmembrane helix</keyword>
<protein>
    <recommendedName>
        <fullName evidence="4">STE24 endopeptidase</fullName>
    </recommendedName>
</protein>
<evidence type="ECO:0000313" key="3">
    <source>
        <dbReference type="Proteomes" id="UP000225277"/>
    </source>
</evidence>
<reference evidence="2 3" key="1">
    <citation type="submission" date="2016-03" db="EMBL/GenBank/DDBJ databases">
        <authorList>
            <person name="Ploux O."/>
        </authorList>
    </citation>
    <scope>NUCLEOTIDE SEQUENCE [LARGE SCALE GENOMIC DNA]</scope>
    <source>
        <strain evidence="2 3">URUG2</strain>
    </source>
</reference>
<dbReference type="Proteomes" id="UP000225277">
    <property type="component" value="Unassembled WGS sequence"/>
</dbReference>
<accession>A0A2D3V4I1</accession>
<dbReference type="GeneID" id="35599467"/>
<dbReference type="RefSeq" id="XP_023625336.1">
    <property type="nucleotide sequence ID" value="XM_023769568.1"/>
</dbReference>
<name>A0A2D3V4I1_9PEZI</name>
<evidence type="ECO:0000256" key="1">
    <source>
        <dbReference type="SAM" id="Phobius"/>
    </source>
</evidence>
<feature type="transmembrane region" description="Helical" evidence="1">
    <location>
        <begin position="14"/>
        <end position="31"/>
    </location>
</feature>
<dbReference type="OrthoDB" id="5341873at2759"/>
<keyword evidence="1" id="KW-0812">Transmembrane</keyword>